<dbReference type="InterPro" id="IPR001242">
    <property type="entry name" value="Condensation_dom"/>
</dbReference>
<dbReference type="InterPro" id="IPR020806">
    <property type="entry name" value="PKS_PP-bd"/>
</dbReference>
<evidence type="ECO:0000313" key="7">
    <source>
        <dbReference type="Proteomes" id="UP000517759"/>
    </source>
</evidence>
<dbReference type="GO" id="GO:0044550">
    <property type="term" value="P:secondary metabolite biosynthetic process"/>
    <property type="evidence" value="ECO:0007669"/>
    <property type="project" value="UniProtKB-ARBA"/>
</dbReference>
<dbReference type="PANTHER" id="PTHR45398:SF1">
    <property type="entry name" value="ENZYME, PUTATIVE (JCVI)-RELATED"/>
    <property type="match status" value="1"/>
</dbReference>
<dbReference type="Gene3D" id="3.30.559.30">
    <property type="entry name" value="Nonribosomal peptide synthetase, condensation domain"/>
    <property type="match status" value="2"/>
</dbReference>
<dbReference type="InterPro" id="IPR010071">
    <property type="entry name" value="AA_adenyl_dom"/>
</dbReference>
<dbReference type="FunFam" id="3.40.50.980:FF:000001">
    <property type="entry name" value="Non-ribosomal peptide synthetase"/>
    <property type="match status" value="1"/>
</dbReference>
<reference evidence="6 7" key="1">
    <citation type="submission" date="2020-08" db="EMBL/GenBank/DDBJ databases">
        <title>Genomic Encyclopedia of Type Strains, Phase IV (KMG-IV): sequencing the most valuable type-strain genomes for metagenomic binning, comparative biology and taxonomic classification.</title>
        <authorList>
            <person name="Goeker M."/>
        </authorList>
    </citation>
    <scope>NUCLEOTIDE SEQUENCE [LARGE SCALE GENOMIC DNA]</scope>
    <source>
        <strain evidence="6 7">DSM 24105</strain>
    </source>
</reference>
<dbReference type="InterPro" id="IPR020845">
    <property type="entry name" value="AMP-binding_CS"/>
</dbReference>
<gene>
    <name evidence="6" type="ORF">GGR33_005261</name>
</gene>
<protein>
    <submittedName>
        <fullName evidence="6">Amino acid adenylation domain-containing protein/non-ribosomal peptide synthase protein (TIGR01720 family)</fullName>
    </submittedName>
</protein>
<dbReference type="Proteomes" id="UP000517759">
    <property type="component" value="Unassembled WGS sequence"/>
</dbReference>
<name>A0A7W6AN94_9HYPH</name>
<evidence type="ECO:0000256" key="2">
    <source>
        <dbReference type="ARBA" id="ARBA00006432"/>
    </source>
</evidence>
<dbReference type="InterPro" id="IPR009081">
    <property type="entry name" value="PP-bd_ACP"/>
</dbReference>
<dbReference type="InterPro" id="IPR010060">
    <property type="entry name" value="NRPS_synth"/>
</dbReference>
<dbReference type="GO" id="GO:0003824">
    <property type="term" value="F:catalytic activity"/>
    <property type="evidence" value="ECO:0007669"/>
    <property type="project" value="InterPro"/>
</dbReference>
<evidence type="ECO:0000256" key="3">
    <source>
        <dbReference type="ARBA" id="ARBA00022450"/>
    </source>
</evidence>
<dbReference type="InterPro" id="IPR045851">
    <property type="entry name" value="AMP-bd_C_sf"/>
</dbReference>
<dbReference type="Gene3D" id="3.30.559.10">
    <property type="entry name" value="Chloramphenicol acetyltransferase-like domain"/>
    <property type="match status" value="3"/>
</dbReference>
<comment type="caution">
    <text evidence="6">The sequence shown here is derived from an EMBL/GenBank/DDBJ whole genome shotgun (WGS) entry which is preliminary data.</text>
</comment>
<comment type="cofactor">
    <cofactor evidence="1">
        <name>pantetheine 4'-phosphate</name>
        <dbReference type="ChEBI" id="CHEBI:47942"/>
    </cofactor>
</comment>
<dbReference type="NCBIfam" id="TIGR01733">
    <property type="entry name" value="AA-adenyl-dom"/>
    <property type="match status" value="1"/>
</dbReference>
<dbReference type="InterPro" id="IPR000873">
    <property type="entry name" value="AMP-dep_synth/lig_dom"/>
</dbReference>
<dbReference type="SUPFAM" id="SSF56801">
    <property type="entry name" value="Acetyl-CoA synthetase-like"/>
    <property type="match status" value="1"/>
</dbReference>
<dbReference type="SUPFAM" id="SSF47336">
    <property type="entry name" value="ACP-like"/>
    <property type="match status" value="1"/>
</dbReference>
<dbReference type="SMART" id="SM00823">
    <property type="entry name" value="PKS_PP"/>
    <property type="match status" value="1"/>
</dbReference>
<feature type="non-terminal residue" evidence="6">
    <location>
        <position position="1647"/>
    </location>
</feature>
<keyword evidence="4" id="KW-0597">Phosphoprotein</keyword>
<evidence type="ECO:0000256" key="1">
    <source>
        <dbReference type="ARBA" id="ARBA00001957"/>
    </source>
</evidence>
<dbReference type="FunFam" id="1.10.1200.10:FF:000005">
    <property type="entry name" value="Nonribosomal peptide synthetase 1"/>
    <property type="match status" value="1"/>
</dbReference>
<dbReference type="PANTHER" id="PTHR45398">
    <property type="match status" value="1"/>
</dbReference>
<evidence type="ECO:0000259" key="5">
    <source>
        <dbReference type="PROSITE" id="PS50075"/>
    </source>
</evidence>
<dbReference type="Gene3D" id="2.30.38.10">
    <property type="entry name" value="Luciferase, Domain 3"/>
    <property type="match status" value="1"/>
</dbReference>
<dbReference type="FunFam" id="3.30.300.30:FF:000010">
    <property type="entry name" value="Enterobactin synthetase component F"/>
    <property type="match status" value="1"/>
</dbReference>
<dbReference type="CDD" id="cd19534">
    <property type="entry name" value="E_NRPS"/>
    <property type="match status" value="1"/>
</dbReference>
<dbReference type="Gene3D" id="3.30.300.30">
    <property type="match status" value="1"/>
</dbReference>
<dbReference type="Pfam" id="PF00668">
    <property type="entry name" value="Condensation"/>
    <property type="match status" value="2"/>
</dbReference>
<dbReference type="NCBIfam" id="TIGR01720">
    <property type="entry name" value="NRPS-para261"/>
    <property type="match status" value="1"/>
</dbReference>
<dbReference type="RefSeq" id="WP_183516086.1">
    <property type="nucleotide sequence ID" value="NZ_JACIDN010000023.1"/>
</dbReference>
<evidence type="ECO:0000313" key="6">
    <source>
        <dbReference type="EMBL" id="MBB3905713.1"/>
    </source>
</evidence>
<dbReference type="GO" id="GO:0031177">
    <property type="term" value="F:phosphopantetheine binding"/>
    <property type="evidence" value="ECO:0007669"/>
    <property type="project" value="InterPro"/>
</dbReference>
<keyword evidence="3" id="KW-0596">Phosphopantetheine</keyword>
<dbReference type="Gene3D" id="1.10.1200.10">
    <property type="entry name" value="ACP-like"/>
    <property type="match status" value="1"/>
</dbReference>
<dbReference type="CDD" id="cd19531">
    <property type="entry name" value="LCL_NRPS-like"/>
    <property type="match status" value="1"/>
</dbReference>
<dbReference type="Pfam" id="PF00501">
    <property type="entry name" value="AMP-binding"/>
    <property type="match status" value="1"/>
</dbReference>
<comment type="similarity">
    <text evidence="2">Belongs to the ATP-dependent AMP-binding enzyme family.</text>
</comment>
<dbReference type="Gene3D" id="3.40.50.980">
    <property type="match status" value="2"/>
</dbReference>
<dbReference type="PROSITE" id="PS00455">
    <property type="entry name" value="AMP_BINDING"/>
    <property type="match status" value="1"/>
</dbReference>
<sequence length="1647" mass="174211">MADPHLVDIARRFAALPAERRRPFLAKTREIGIDLSSLPIPPGLAGEGWSIASSGQRRLWFLARLAPESAAYNISGCIHLAGPLDPALLQQGLDALVSHHAALRTRFRQRDGVVEQRADAPAPLSLLRTDLADLDEGARQRELAALDRSDRAAPFDLETGPLLRVRLVRLGPQEHRLRLTVHHIVSDGWSMDLIVRDLAHGYARRVAGDPSSAAAPPTRTADCALWENLLLEAGADQPKIDRWRTRLEAADEDLRLPFDRARPESPSQRGGTTPFEIDAADTASLKRVAQSVQASPFALIAAGFALFLQRYSGAGAPTIGTPSPGRNSADTEDLVGFFVNMQVLCIAPRPDRCFAQLVTQMRDAIGEGRADEVPFDRLVHALQPERALSRNPLFQVSYSHEPASRAPRRIGGLEWTEVSSESGHCRFDLELTTRESGDGTITGRLVHAVDLFDTATAAAMAENFRAFLGRLIAEPDRPVGTIGLLERSASRAGTSVAETSPYTSVVSLIEEHAARRPDAIAVVQSEGALTYWELNAAANRLARRLRASGVASAGLVGVALDRSPRLLVALLAVLKAGAAYLPLDPDHPPERLAAMLHDAGASHVVTSAGLSGRLDSTGIPILLAEEGEEDSEDDGNLAVPLHPHQLAYVIYTSGSTGVPKGVAVAHGPLAMHCRAVNDLYGMRPDDRELHFPAIGFDIAHERWLAPLIAGASLTFGGGREQSIEDLVAQIRAEAVTSLFLPPAYADRLSGAVAESGERLALRTLIVGGEAWTRDGLEAMQRAVTADCLVNAYGPTETVIAPLAWPSPSSSFPGSVCPIGCAVGARVGHVLDGDLNPVPDGVTGELYIGGYGLARGYRGRPGLTAERFVPDPFGGGGSGPGGRLYRTGDLACRMADGTILYRGRADDQVKIRGHRIEPGEVEARLRGLPGVGQAAVVARPGGSGLQLVGYAVPSGGAGDAGLDGASLRAALGAVLPDYMVPAHVVVLDGLPLTPNGKVDRRALPAPALPEAGGEAGFVAPGTEAETAFAEIWAKVLGLERVGVSDDFFELGGDSIVSLQVVSRARQRGWRIEPRDVFRHRSLGALAASARREAGSEANEASLGPVTGGMPLLPIQAAFFAQAMLDRHHWNQAVLLELPADAAAGSVSWPRVASVLEAIVAHHDALRLRFRQGSDGWSAEHGPVEADPDRLWLRTIPAECTDVAAEVTRLCGEAQASLSLSSGRLLRGLGLDLPDGSRRLLLAIHHLVVDGVSWRILAEDLSLGLGQALRGEPVSLPPKSASFASWGRRLSSHAGSAALAAELDHWLAQAGEAQESAQEAAREAAWLPSDHAPEGEELNGEGAEELLALDAELTARLLGPAGTAYRTEANDLLLAGLVQAVTAWREAAAPENSTETPASDALLLELEGHGREALGEGEAEEDEAGPSLDLSRTVGWFTSAFPVRLAGGRRDAAGLITGVKESLRAIPRRGVGYGVLAQMGSDEQRARLAACPEPRISFNYLGRFDASLSAGSGLRLASESAGPARAASAPLGRWLTINAGVRGGCLQVSFGYGTRRYERTSVARLAQAYHAALRSLTEHCLSGAGGLTPSDVPVSGLDQAALDGLISGAGLDWRQVEDVYPLSPMQQGLLFHALEDDASGLYVNQLSVG</sequence>
<dbReference type="Pfam" id="PF00550">
    <property type="entry name" value="PP-binding"/>
    <property type="match status" value="1"/>
</dbReference>
<feature type="domain" description="Carrier" evidence="5">
    <location>
        <begin position="1018"/>
        <end position="1092"/>
    </location>
</feature>
<dbReference type="InterPro" id="IPR023213">
    <property type="entry name" value="CAT-like_dom_sf"/>
</dbReference>
<proteinExistence type="inferred from homology"/>
<dbReference type="InterPro" id="IPR036736">
    <property type="entry name" value="ACP-like_sf"/>
</dbReference>
<dbReference type="PROSITE" id="PS50075">
    <property type="entry name" value="CARRIER"/>
    <property type="match status" value="1"/>
</dbReference>
<dbReference type="Pfam" id="PF13193">
    <property type="entry name" value="AMP-binding_C"/>
    <property type="match status" value="1"/>
</dbReference>
<dbReference type="InterPro" id="IPR025110">
    <property type="entry name" value="AMP-bd_C"/>
</dbReference>
<dbReference type="PROSITE" id="PS00012">
    <property type="entry name" value="PHOSPHOPANTETHEINE"/>
    <property type="match status" value="1"/>
</dbReference>
<accession>A0A7W6AN94</accession>
<evidence type="ECO:0000256" key="4">
    <source>
        <dbReference type="ARBA" id="ARBA00022553"/>
    </source>
</evidence>
<dbReference type="InterPro" id="IPR006162">
    <property type="entry name" value="Ppantetheine_attach_site"/>
</dbReference>
<dbReference type="SUPFAM" id="SSF52777">
    <property type="entry name" value="CoA-dependent acyltransferases"/>
    <property type="match status" value="4"/>
</dbReference>
<dbReference type="EMBL" id="JACIDN010000023">
    <property type="protein sequence ID" value="MBB3905713.1"/>
    <property type="molecule type" value="Genomic_DNA"/>
</dbReference>
<organism evidence="6 7">
    <name type="scientific">Methylobacterium brachythecii</name>
    <dbReference type="NCBI Taxonomy" id="1176177"/>
    <lineage>
        <taxon>Bacteria</taxon>
        <taxon>Pseudomonadati</taxon>
        <taxon>Pseudomonadota</taxon>
        <taxon>Alphaproteobacteria</taxon>
        <taxon>Hyphomicrobiales</taxon>
        <taxon>Methylobacteriaceae</taxon>
        <taxon>Methylobacterium</taxon>
    </lineage>
</organism>